<proteinExistence type="predicted"/>
<dbReference type="Pfam" id="PF13450">
    <property type="entry name" value="NAD_binding_8"/>
    <property type="match status" value="1"/>
</dbReference>
<dbReference type="PRINTS" id="PR00411">
    <property type="entry name" value="PNDRDTASEI"/>
</dbReference>
<accession>A0A7D5J026</accession>
<dbReference type="SUPFAM" id="SSF51905">
    <property type="entry name" value="FAD/NAD(P)-binding domain"/>
    <property type="match status" value="1"/>
</dbReference>
<dbReference type="Proteomes" id="UP000509638">
    <property type="component" value="Chromosome"/>
</dbReference>
<organism evidence="1 2">
    <name type="scientific">Microbacterium oleivorans</name>
    <dbReference type="NCBI Taxonomy" id="273677"/>
    <lineage>
        <taxon>Bacteria</taxon>
        <taxon>Bacillati</taxon>
        <taxon>Actinomycetota</taxon>
        <taxon>Actinomycetes</taxon>
        <taxon>Micrococcales</taxon>
        <taxon>Microbacteriaceae</taxon>
        <taxon>Microbacterium</taxon>
    </lineage>
</organism>
<dbReference type="InterPro" id="IPR036188">
    <property type="entry name" value="FAD/NAD-bd_sf"/>
</dbReference>
<evidence type="ECO:0000313" key="2">
    <source>
        <dbReference type="Proteomes" id="UP000509638"/>
    </source>
</evidence>
<dbReference type="Gene3D" id="3.90.660.50">
    <property type="match status" value="1"/>
</dbReference>
<dbReference type="RefSeq" id="WP_178013188.1">
    <property type="nucleotide sequence ID" value="NZ_CP058316.1"/>
</dbReference>
<dbReference type="Gene3D" id="3.50.50.60">
    <property type="entry name" value="FAD/NAD(P)-binding domain"/>
    <property type="match status" value="2"/>
</dbReference>
<dbReference type="EMBL" id="CP058316">
    <property type="protein sequence ID" value="QLD12435.1"/>
    <property type="molecule type" value="Genomic_DNA"/>
</dbReference>
<dbReference type="AlphaFoldDB" id="A0A7D5J026"/>
<gene>
    <name evidence="1" type="ORF">HW566_12050</name>
</gene>
<reference evidence="1 2" key="1">
    <citation type="submission" date="2020-06" db="EMBL/GenBank/DDBJ databases">
        <authorList>
            <person name="Jo H."/>
        </authorList>
    </citation>
    <scope>NUCLEOTIDE SEQUENCE [LARGE SCALE GENOMIC DNA]</scope>
    <source>
        <strain evidence="1 2">I46</strain>
    </source>
</reference>
<name>A0A7D5J026_9MICO</name>
<evidence type="ECO:0000313" key="1">
    <source>
        <dbReference type="EMBL" id="QLD12435.1"/>
    </source>
</evidence>
<dbReference type="PANTHER" id="PTHR10668:SF105">
    <property type="entry name" value="DEHYDROGENASE-RELATED"/>
    <property type="match status" value="1"/>
</dbReference>
<sequence>MRDDYDAVIVGSGPNGLAAAVTLARAGLAVAVFEAEDHFGGGAATGEITRPGYLHDLCSAVHPLAFESGFFREFGLRRRVDFVVPDVSYAHPLDDGAALAHRDLDRTAEGLGRDGRAYARLMRPLVDRVRGVADFTGGSLLRMPGDPVAVGWFGARTLEQGTPAWRLRFREEAAPALVTGVAAHTILGLPSLAAAGGGLTLATYGHAQGWPIPVGGSGAIVAAMVDDIRAHGGELFSGHRVRSLDELPSSRAVLLDVTPRALIQMSGERMPLRYRRRLERFRYGGAVAKVDFALSAPVPWRDPAVAASGTVHVGGTRAEIAVSENAVRAGRLPESPYALVAQPSLFDGTRAPAGHHTLWAYTHVPADSTADRTEAIVRQIERFAPGFRDTIIATHTETAQQVAGRNLNYPGGDISAGVPSLDQLIARPVLARDPWRTPMPGVYLCSASTSPGPGVHGLGGWWAALSALRHEFAVRARPDLSPRP</sequence>
<dbReference type="PANTHER" id="PTHR10668">
    <property type="entry name" value="PHYTOENE DEHYDROGENASE"/>
    <property type="match status" value="1"/>
</dbReference>
<protein>
    <submittedName>
        <fullName evidence="1">NAD(P)/FAD-dependent oxidoreductase</fullName>
    </submittedName>
</protein>